<evidence type="ECO:0000313" key="2">
    <source>
        <dbReference type="Proteomes" id="UP000054785"/>
    </source>
</evidence>
<dbReference type="PATRIC" id="fig|45065.4.peg.2429"/>
<dbReference type="InterPro" id="IPR016181">
    <property type="entry name" value="Acyl_CoA_acyltransferase"/>
</dbReference>
<dbReference type="Proteomes" id="UP000054785">
    <property type="component" value="Unassembled WGS sequence"/>
</dbReference>
<dbReference type="InterPro" id="IPR052729">
    <property type="entry name" value="Acyl/Acetyltrans_Enzymes"/>
</dbReference>
<keyword evidence="1" id="KW-0808">Transferase</keyword>
<organism evidence="1 2">
    <name type="scientific">Legionella geestiana</name>
    <dbReference type="NCBI Taxonomy" id="45065"/>
    <lineage>
        <taxon>Bacteria</taxon>
        <taxon>Pseudomonadati</taxon>
        <taxon>Pseudomonadota</taxon>
        <taxon>Gammaproteobacteria</taxon>
        <taxon>Legionellales</taxon>
        <taxon>Legionellaceae</taxon>
        <taxon>Legionella</taxon>
    </lineage>
</organism>
<dbReference type="PANTHER" id="PTHR47237">
    <property type="entry name" value="SLL0310 PROTEIN"/>
    <property type="match status" value="1"/>
</dbReference>
<comment type="caution">
    <text evidence="1">The sequence shown here is derived from an EMBL/GenBank/DDBJ whole genome shotgun (WGS) entry which is preliminary data.</text>
</comment>
<dbReference type="AlphaFoldDB" id="A0A0W0TJV8"/>
<dbReference type="Pfam" id="PF00583">
    <property type="entry name" value="Acetyltransf_1"/>
    <property type="match status" value="1"/>
</dbReference>
<dbReference type="InterPro" id="IPR041496">
    <property type="entry name" value="YitH/HolE_GNAT"/>
</dbReference>
<dbReference type="Gene3D" id="3.40.630.90">
    <property type="match status" value="1"/>
</dbReference>
<sequence length="268" mass="29870">MPLVIEWAKREGWNPGLNDANCFYQADRNGFFAGRLDEKIIAVGSAVVYDDTFAFCGLYIVDAPYRGQGYGLPLTMARLAYAGERNVGLDGVISMLTTYAKLGYQIAYNNSRWCGKHFPELCAANPHIVPLSLTDFALLNEYDRLHFPARRDAFLTHWINQPGGTSLGYVSEGKLQGYGVLRPCYEGFKIGPLFADTPDIADALFLHLAACARGQTVALDLPEINPHALAMSKRYHMEKVFTTARMYLKYVPEVRMNGIYGITSFELG</sequence>
<dbReference type="Gene3D" id="3.40.630.30">
    <property type="match status" value="1"/>
</dbReference>
<evidence type="ECO:0000313" key="1">
    <source>
        <dbReference type="EMBL" id="KTC95856.1"/>
    </source>
</evidence>
<dbReference type="SUPFAM" id="SSF55729">
    <property type="entry name" value="Acyl-CoA N-acyltransferases (Nat)"/>
    <property type="match status" value="1"/>
</dbReference>
<dbReference type="PROSITE" id="PS51186">
    <property type="entry name" value="GNAT"/>
    <property type="match status" value="1"/>
</dbReference>
<reference evidence="1 2" key="1">
    <citation type="submission" date="2015-11" db="EMBL/GenBank/DDBJ databases">
        <title>Genomic analysis of 38 Legionella species identifies large and diverse effector repertoires.</title>
        <authorList>
            <person name="Burstein D."/>
            <person name="Amaro F."/>
            <person name="Zusman T."/>
            <person name="Lifshitz Z."/>
            <person name="Cohen O."/>
            <person name="Gilbert J.A."/>
            <person name="Pupko T."/>
            <person name="Shuman H.A."/>
            <person name="Segal G."/>
        </authorList>
    </citation>
    <scope>NUCLEOTIDE SEQUENCE [LARGE SCALE GENOMIC DNA]</scope>
    <source>
        <strain evidence="1 2">ATCC 49504</strain>
    </source>
</reference>
<dbReference type="Pfam" id="PF18014">
    <property type="entry name" value="Acetyltransf_18"/>
    <property type="match status" value="1"/>
</dbReference>
<keyword evidence="2" id="KW-1185">Reference proteome</keyword>
<dbReference type="PANTHER" id="PTHR47237:SF1">
    <property type="entry name" value="SLL0310 PROTEIN"/>
    <property type="match status" value="1"/>
</dbReference>
<dbReference type="EMBL" id="LNYC01000077">
    <property type="protein sequence ID" value="KTC95856.1"/>
    <property type="molecule type" value="Genomic_DNA"/>
</dbReference>
<dbReference type="InterPro" id="IPR000182">
    <property type="entry name" value="GNAT_dom"/>
</dbReference>
<name>A0A0W0TJV8_9GAMM</name>
<accession>A0A0W0TJV8</accession>
<gene>
    <name evidence="1" type="ORF">Lgee_2236</name>
</gene>
<dbReference type="GO" id="GO:0016747">
    <property type="term" value="F:acyltransferase activity, transferring groups other than amino-acyl groups"/>
    <property type="evidence" value="ECO:0007669"/>
    <property type="project" value="InterPro"/>
</dbReference>
<dbReference type="OrthoDB" id="20916at2"/>
<proteinExistence type="predicted"/>
<protein>
    <submittedName>
        <fullName evidence="1">GNAT family acetyltransferase</fullName>
    </submittedName>
</protein>